<feature type="domain" description="Vps72/YL1 C-terminal" evidence="3">
    <location>
        <begin position="358"/>
        <end position="387"/>
    </location>
</feature>
<dbReference type="GeneID" id="6004945"/>
<evidence type="ECO:0000259" key="3">
    <source>
        <dbReference type="SMART" id="SM00993"/>
    </source>
</evidence>
<feature type="compositionally biased region" description="Basic and acidic residues" evidence="2">
    <location>
        <begin position="233"/>
        <end position="245"/>
    </location>
</feature>
<proteinExistence type="inferred from homology"/>
<name>A8N0X2_COPC7</name>
<dbReference type="InterPro" id="IPR046757">
    <property type="entry name" value="YL1_N"/>
</dbReference>
<feature type="compositionally biased region" description="Basic and acidic residues" evidence="2">
    <location>
        <begin position="32"/>
        <end position="41"/>
    </location>
</feature>
<feature type="compositionally biased region" description="Basic and acidic residues" evidence="2">
    <location>
        <begin position="103"/>
        <end position="118"/>
    </location>
</feature>
<reference evidence="4 5" key="1">
    <citation type="journal article" date="2010" name="Proc. Natl. Acad. Sci. U.S.A.">
        <title>Insights into evolution of multicellular fungi from the assembled chromosomes of the mushroom Coprinopsis cinerea (Coprinus cinereus).</title>
        <authorList>
            <person name="Stajich J.E."/>
            <person name="Wilke S.K."/>
            <person name="Ahren D."/>
            <person name="Au C.H."/>
            <person name="Birren B.W."/>
            <person name="Borodovsky M."/>
            <person name="Burns C."/>
            <person name="Canback B."/>
            <person name="Casselton L.A."/>
            <person name="Cheng C.K."/>
            <person name="Deng J."/>
            <person name="Dietrich F.S."/>
            <person name="Fargo D.C."/>
            <person name="Farman M.L."/>
            <person name="Gathman A.C."/>
            <person name="Goldberg J."/>
            <person name="Guigo R."/>
            <person name="Hoegger P.J."/>
            <person name="Hooker J.B."/>
            <person name="Huggins A."/>
            <person name="James T.Y."/>
            <person name="Kamada T."/>
            <person name="Kilaru S."/>
            <person name="Kodira C."/>
            <person name="Kues U."/>
            <person name="Kupfer D."/>
            <person name="Kwan H.S."/>
            <person name="Lomsadze A."/>
            <person name="Li W."/>
            <person name="Lilly W.W."/>
            <person name="Ma L.J."/>
            <person name="Mackey A.J."/>
            <person name="Manning G."/>
            <person name="Martin F."/>
            <person name="Muraguchi H."/>
            <person name="Natvig D.O."/>
            <person name="Palmerini H."/>
            <person name="Ramesh M.A."/>
            <person name="Rehmeyer C.J."/>
            <person name="Roe B.A."/>
            <person name="Shenoy N."/>
            <person name="Stanke M."/>
            <person name="Ter-Hovhannisyan V."/>
            <person name="Tunlid A."/>
            <person name="Velagapudi R."/>
            <person name="Vision T.J."/>
            <person name="Zeng Q."/>
            <person name="Zolan M.E."/>
            <person name="Pukkila P.J."/>
        </authorList>
    </citation>
    <scope>NUCLEOTIDE SEQUENCE [LARGE SCALE GENOMIC DNA]</scope>
    <source>
        <strain evidence="5">Okayama-7 / 130 / ATCC MYA-4618 / FGSC 9003</strain>
    </source>
</reference>
<feature type="region of interest" description="Disordered" evidence="2">
    <location>
        <begin position="140"/>
        <end position="254"/>
    </location>
</feature>
<dbReference type="EMBL" id="AACS02000001">
    <property type="protein sequence ID" value="EAU93298.2"/>
    <property type="molecule type" value="Genomic_DNA"/>
</dbReference>
<comment type="caution">
    <text evidence="4">The sequence shown here is derived from an EMBL/GenBank/DDBJ whole genome shotgun (WGS) entry which is preliminary data.</text>
</comment>
<sequence length="417" mass="47460">MDEHDEPLQLLGTGRSRRSTAGNRFQAVMAEAKAEQPKEPEAAEEDKEFQLPKPVQEEDYIDEQNENVDSDFERTFSGEEEEDEDIEGDENDQSTRPSAAEKAIQDEDKRLRQNAKSRLEKATAIAHARNRVTFNPELYASEITGSSSSKLKAKAKENEERDASVSLADEFGGLYKRQSTRTTTILKSSATYERLKQKESKKVPRRKRSSTSTPLPTQSELIAKALDNEEGNIIEHRDYLRNEERKRRKARKVERVRVTGPALRWVSRIEEIEKNEENDQEKSGGKDESASLAADGKPEQPLAPTSKETQRIRTNYLVHRERRPDWLDTMEAVFGDHVDWDKVKVYVGKGRPTSRPIQMCPMTGDVAKYRDPVSGVPYANAEAYKVLPKVLDHQFGWRPEVGIYTGDDGDSDLDTYL</sequence>
<comment type="similarity">
    <text evidence="1">Belongs to the VPS72/YL1 family.</text>
</comment>
<feature type="region of interest" description="Disordered" evidence="2">
    <location>
        <begin position="275"/>
        <end position="311"/>
    </location>
</feature>
<dbReference type="SMART" id="SM00993">
    <property type="entry name" value="YL1_C"/>
    <property type="match status" value="1"/>
</dbReference>
<dbReference type="PANTHER" id="PTHR13275:SF4">
    <property type="entry name" value="VACUOLAR PROTEIN SORTING-ASSOCIATED PROTEIN 72 HOMOLOG"/>
    <property type="match status" value="1"/>
</dbReference>
<dbReference type="FunCoup" id="A8N0X2">
    <property type="interactions" value="445"/>
</dbReference>
<dbReference type="Pfam" id="PF05764">
    <property type="entry name" value="YL1"/>
    <property type="match status" value="1"/>
</dbReference>
<dbReference type="GO" id="GO:0005634">
    <property type="term" value="C:nucleus"/>
    <property type="evidence" value="ECO:0007669"/>
    <property type="project" value="TreeGrafter"/>
</dbReference>
<organism evidence="4 5">
    <name type="scientific">Coprinopsis cinerea (strain Okayama-7 / 130 / ATCC MYA-4618 / FGSC 9003)</name>
    <name type="common">Inky cap fungus</name>
    <name type="synonym">Hormographiella aspergillata</name>
    <dbReference type="NCBI Taxonomy" id="240176"/>
    <lineage>
        <taxon>Eukaryota</taxon>
        <taxon>Fungi</taxon>
        <taxon>Dikarya</taxon>
        <taxon>Basidiomycota</taxon>
        <taxon>Agaricomycotina</taxon>
        <taxon>Agaricomycetes</taxon>
        <taxon>Agaricomycetidae</taxon>
        <taxon>Agaricales</taxon>
        <taxon>Agaricineae</taxon>
        <taxon>Psathyrellaceae</taxon>
        <taxon>Coprinopsis</taxon>
    </lineage>
</organism>
<protein>
    <recommendedName>
        <fullName evidence="3">Vps72/YL1 C-terminal domain-containing protein</fullName>
    </recommendedName>
</protein>
<feature type="region of interest" description="Disordered" evidence="2">
    <location>
        <begin position="1"/>
        <end position="118"/>
    </location>
</feature>
<evidence type="ECO:0000256" key="1">
    <source>
        <dbReference type="ARBA" id="ARBA00006832"/>
    </source>
</evidence>
<keyword evidence="5" id="KW-1185">Reference proteome</keyword>
<feature type="compositionally biased region" description="Polar residues" evidence="2">
    <location>
        <begin position="180"/>
        <end position="191"/>
    </location>
</feature>
<dbReference type="eggNOG" id="KOG2897">
    <property type="taxonomic scope" value="Eukaryota"/>
</dbReference>
<dbReference type="RefSeq" id="XP_001828521.2">
    <property type="nucleotide sequence ID" value="XM_001828469.2"/>
</dbReference>
<dbReference type="OrthoDB" id="78296at2759"/>
<dbReference type="Proteomes" id="UP000001861">
    <property type="component" value="Unassembled WGS sequence"/>
</dbReference>
<evidence type="ECO:0000256" key="2">
    <source>
        <dbReference type="SAM" id="MobiDB-lite"/>
    </source>
</evidence>
<dbReference type="Pfam" id="PF08265">
    <property type="entry name" value="YL1_C"/>
    <property type="match status" value="1"/>
</dbReference>
<dbReference type="VEuPathDB" id="FungiDB:CC1G_13221"/>
<feature type="compositionally biased region" description="Acidic residues" evidence="2">
    <location>
        <begin position="78"/>
        <end position="92"/>
    </location>
</feature>
<evidence type="ECO:0000313" key="5">
    <source>
        <dbReference type="Proteomes" id="UP000001861"/>
    </source>
</evidence>
<feature type="compositionally biased region" description="Basic and acidic residues" evidence="2">
    <location>
        <begin position="154"/>
        <end position="163"/>
    </location>
</feature>
<feature type="compositionally biased region" description="Basic and acidic residues" evidence="2">
    <location>
        <begin position="193"/>
        <end position="202"/>
    </location>
</feature>
<dbReference type="InParanoid" id="A8N0X2"/>
<dbReference type="PANTHER" id="PTHR13275">
    <property type="entry name" value="YL-1 PROTEIN TRANSCRIPTION FACTOR-LIKE 1"/>
    <property type="match status" value="1"/>
</dbReference>
<dbReference type="HOGENOM" id="CLU_029477_0_0_1"/>
<gene>
    <name evidence="4" type="ORF">CC1G_13221</name>
</gene>
<accession>A8N0X2</accession>
<dbReference type="InterPro" id="IPR013272">
    <property type="entry name" value="Vps72/YL1_C"/>
</dbReference>
<dbReference type="AlphaFoldDB" id="A8N0X2"/>
<dbReference type="OMA" id="GNIKEHR"/>
<evidence type="ECO:0000313" key="4">
    <source>
        <dbReference type="EMBL" id="EAU93298.2"/>
    </source>
</evidence>
<dbReference type="STRING" id="240176.A8N0X2"/>
<dbReference type="KEGG" id="cci:CC1G_13221"/>
<feature type="compositionally biased region" description="Polar residues" evidence="2">
    <location>
        <begin position="210"/>
        <end position="220"/>
    </location>
</feature>
<feature type="compositionally biased region" description="Acidic residues" evidence="2">
    <location>
        <begin position="57"/>
        <end position="70"/>
    </location>
</feature>
<feature type="compositionally biased region" description="Basic and acidic residues" evidence="2">
    <location>
        <begin position="275"/>
        <end position="289"/>
    </location>
</feature>